<dbReference type="Proteomes" id="UP001175001">
    <property type="component" value="Unassembled WGS sequence"/>
</dbReference>
<gene>
    <name evidence="1" type="ORF">DIS24_g1982</name>
</gene>
<organism evidence="1 2">
    <name type="scientific">Lasiodiplodia hormozganensis</name>
    <dbReference type="NCBI Taxonomy" id="869390"/>
    <lineage>
        <taxon>Eukaryota</taxon>
        <taxon>Fungi</taxon>
        <taxon>Dikarya</taxon>
        <taxon>Ascomycota</taxon>
        <taxon>Pezizomycotina</taxon>
        <taxon>Dothideomycetes</taxon>
        <taxon>Dothideomycetes incertae sedis</taxon>
        <taxon>Botryosphaeriales</taxon>
        <taxon>Botryosphaeriaceae</taxon>
        <taxon>Lasiodiplodia</taxon>
    </lineage>
</organism>
<accession>A0AA40D3Z0</accession>
<sequence>MDGGIVTNAAIEGYIRWDLEREHGDLGLESSCDLKPPASSLCKALARHKNSNAAQELVTYIAEKADRDITQARLRLDLVREAETANETQHTIERLPKSVIAVFNAGIKSVREQEEPSRTLGLNAICLVTDGDVSEGIETGIFLERLQALCSPNWDRTAKSDLLDEIIYASRGLLSVWLVEGEKEKVVAYHHDFFFYVQEDYDELLSAVRRNIKLN</sequence>
<dbReference type="EMBL" id="JAUJDW010000006">
    <property type="protein sequence ID" value="KAK0662225.1"/>
    <property type="molecule type" value="Genomic_DNA"/>
</dbReference>
<proteinExistence type="predicted"/>
<comment type="caution">
    <text evidence="1">The sequence shown here is derived from an EMBL/GenBank/DDBJ whole genome shotgun (WGS) entry which is preliminary data.</text>
</comment>
<evidence type="ECO:0000313" key="2">
    <source>
        <dbReference type="Proteomes" id="UP001175001"/>
    </source>
</evidence>
<evidence type="ECO:0000313" key="1">
    <source>
        <dbReference type="EMBL" id="KAK0662225.1"/>
    </source>
</evidence>
<keyword evidence="2" id="KW-1185">Reference proteome</keyword>
<dbReference type="AlphaFoldDB" id="A0AA40D3Z0"/>
<reference evidence="1" key="1">
    <citation type="submission" date="2023-06" db="EMBL/GenBank/DDBJ databases">
        <title>Multi-omics analyses reveal the molecular pathogenesis toolkit of Lasiodiplodia hormozganensis, a cross-kingdom pathogen.</title>
        <authorList>
            <person name="Felix C."/>
            <person name="Meneses R."/>
            <person name="Goncalves M.F.M."/>
            <person name="Tilleman L."/>
            <person name="Duarte A.S."/>
            <person name="Jorrin-Novo J.V."/>
            <person name="Van De Peer Y."/>
            <person name="Deforce D."/>
            <person name="Van Nieuwerburgh F."/>
            <person name="Esteves A.C."/>
            <person name="Alves A."/>
        </authorList>
    </citation>
    <scope>NUCLEOTIDE SEQUENCE</scope>
    <source>
        <strain evidence="1">CBS 339.90</strain>
    </source>
</reference>
<protein>
    <submittedName>
        <fullName evidence="1">Uncharacterized protein</fullName>
    </submittedName>
</protein>
<name>A0AA40D3Z0_9PEZI</name>